<evidence type="ECO:0000256" key="2">
    <source>
        <dbReference type="SAM" id="Phobius"/>
    </source>
</evidence>
<dbReference type="PANTHER" id="PTHR46388:SF2">
    <property type="entry name" value="NHL REPEAT-CONTAINING PROTEIN 2"/>
    <property type="match status" value="1"/>
</dbReference>
<feature type="signal peptide" evidence="3">
    <location>
        <begin position="1"/>
        <end position="23"/>
    </location>
</feature>
<dbReference type="Gene3D" id="2.60.40.10">
    <property type="entry name" value="Immunoglobulins"/>
    <property type="match status" value="2"/>
</dbReference>
<evidence type="ECO:0000313" key="5">
    <source>
        <dbReference type="EMBL" id="SNT34490.1"/>
    </source>
</evidence>
<accession>A0A239LW45</accession>
<dbReference type="NCBIfam" id="NF012200">
    <property type="entry name" value="choice_anch_D"/>
    <property type="match status" value="1"/>
</dbReference>
<protein>
    <submittedName>
        <fullName evidence="5">NHL repeat-containing protein</fullName>
    </submittedName>
</protein>
<proteinExistence type="predicted"/>
<evidence type="ECO:0000313" key="6">
    <source>
        <dbReference type="Proteomes" id="UP000198356"/>
    </source>
</evidence>
<dbReference type="RefSeq" id="WP_176441851.1">
    <property type="nucleotide sequence ID" value="NZ_FZOU01000008.1"/>
</dbReference>
<dbReference type="InterPro" id="IPR032109">
    <property type="entry name" value="Big_3_5"/>
</dbReference>
<feature type="domain" description="Bacterial Ig-like" evidence="4">
    <location>
        <begin position="558"/>
        <end position="641"/>
    </location>
</feature>
<dbReference type="Pfam" id="PF01436">
    <property type="entry name" value="NHL"/>
    <property type="match status" value="1"/>
</dbReference>
<dbReference type="Gene3D" id="2.120.10.30">
    <property type="entry name" value="TolB, C-terminal domain"/>
    <property type="match status" value="3"/>
</dbReference>
<dbReference type="InterPro" id="IPR013783">
    <property type="entry name" value="Ig-like_fold"/>
</dbReference>
<feature type="transmembrane region" description="Helical" evidence="2">
    <location>
        <begin position="748"/>
        <end position="764"/>
    </location>
</feature>
<dbReference type="Pfam" id="PF16640">
    <property type="entry name" value="Big_3_5"/>
    <property type="match status" value="1"/>
</dbReference>
<evidence type="ECO:0000256" key="1">
    <source>
        <dbReference type="ARBA" id="ARBA00022737"/>
    </source>
</evidence>
<keyword evidence="6" id="KW-1185">Reference proteome</keyword>
<name>A0A239LW45_9BACT</name>
<dbReference type="InterPro" id="IPR011042">
    <property type="entry name" value="6-blade_b-propeller_TolB-like"/>
</dbReference>
<sequence>MNWKTRIALCGGCLMALLPHGYAQQPGGAAIGALTFQQGIITTLAGNGTSGFTGDGGPAGNALITNGIRGIAADSAGDVFFVDDVSFTVRVVYAGGAAAAKLITAENPTVTAPVVGNIYLIAGKEGTGGTPVNGTLASAALFKPGATLGIDLAGDVYLNDLGTNKVWVVYGGGTGTAGSNLIALEAGVTAPVLGATYAVAGNSATSGYTGDGSLATAAGVALRGVNDVKFDTAGDMYLVDQGNNAIRVVSAKTGVISTFAGGGSGMGTAGSSGLNGAATSALLNAPYGLAVDAAGDVYIADKSNHEIKVVYEGGTQAAALINIENKTTATPTPGNIYLVAGGGSAHTPYGGLASASALNSPTMVALDAAGDVYIADNGYAFVTEVNGSTGIMTTVAGSATAGFAGDGGAAASAQLNGIRCVAVDGAGRLYITDATNLRIREVSQGILTFVGQAVGSTSAPQTVTLTNTGNAALDFTGGVPLFGGTNAGDYAIATTSALNTCTQASLQPGASCNVAITYAPTHLGTSAATLTYTTDGILPVQQIQLIGQLTPATTGLAATTTMTYPGQTVTLTATVTSTGTPTGTVTFLQGTTVLLATALPASGVATYTTSALALGSYTYSVKYSGDNSYAGSTSNTVTVNVDSFAMTASSTTLSVAPGQAAQTTLTFTGLGPAVQLLSLSCTGPSSLGCAFTPASASVPVNGSVTVNLSVGAVATTSSLRRSPPLYALAYLPFAGVLGLGFKRRRHPRLLMLALALVFLPLASLCGCAENNIGKRLAAGAQTLTVTAAGPGTNPLTQSVTLTVNVQ</sequence>
<dbReference type="Proteomes" id="UP000198356">
    <property type="component" value="Unassembled WGS sequence"/>
</dbReference>
<dbReference type="InterPro" id="IPR001258">
    <property type="entry name" value="NHL_repeat"/>
</dbReference>
<dbReference type="PANTHER" id="PTHR46388">
    <property type="entry name" value="NHL REPEAT-CONTAINING PROTEIN 2"/>
    <property type="match status" value="1"/>
</dbReference>
<dbReference type="EMBL" id="FZOU01000008">
    <property type="protein sequence ID" value="SNT34490.1"/>
    <property type="molecule type" value="Genomic_DNA"/>
</dbReference>
<organism evidence="5 6">
    <name type="scientific">Granulicella rosea</name>
    <dbReference type="NCBI Taxonomy" id="474952"/>
    <lineage>
        <taxon>Bacteria</taxon>
        <taxon>Pseudomonadati</taxon>
        <taxon>Acidobacteriota</taxon>
        <taxon>Terriglobia</taxon>
        <taxon>Terriglobales</taxon>
        <taxon>Acidobacteriaceae</taxon>
        <taxon>Granulicella</taxon>
    </lineage>
</organism>
<keyword evidence="2" id="KW-0472">Membrane</keyword>
<gene>
    <name evidence="5" type="ORF">SAMN05421770_1089</name>
</gene>
<keyword evidence="2" id="KW-0812">Transmembrane</keyword>
<keyword evidence="1" id="KW-0677">Repeat</keyword>
<reference evidence="5 6" key="1">
    <citation type="submission" date="2017-06" db="EMBL/GenBank/DDBJ databases">
        <authorList>
            <person name="Kim H.J."/>
            <person name="Triplett B.A."/>
        </authorList>
    </citation>
    <scope>NUCLEOTIDE SEQUENCE [LARGE SCALE GENOMIC DNA]</scope>
    <source>
        <strain evidence="5 6">DSM 18704</strain>
    </source>
</reference>
<evidence type="ECO:0000259" key="4">
    <source>
        <dbReference type="Pfam" id="PF16640"/>
    </source>
</evidence>
<keyword evidence="3" id="KW-0732">Signal</keyword>
<dbReference type="SUPFAM" id="SSF101898">
    <property type="entry name" value="NHL repeat"/>
    <property type="match status" value="1"/>
</dbReference>
<keyword evidence="2" id="KW-1133">Transmembrane helix</keyword>
<evidence type="ECO:0000256" key="3">
    <source>
        <dbReference type="SAM" id="SignalP"/>
    </source>
</evidence>
<dbReference type="AlphaFoldDB" id="A0A239LW45"/>
<feature type="chain" id="PRO_5013212475" evidence="3">
    <location>
        <begin position="24"/>
        <end position="806"/>
    </location>
</feature>